<organism evidence="1 2">
    <name type="scientific">Ignelater luminosus</name>
    <name type="common">Cucubano</name>
    <name type="synonym">Pyrophorus luminosus</name>
    <dbReference type="NCBI Taxonomy" id="2038154"/>
    <lineage>
        <taxon>Eukaryota</taxon>
        <taxon>Metazoa</taxon>
        <taxon>Ecdysozoa</taxon>
        <taxon>Arthropoda</taxon>
        <taxon>Hexapoda</taxon>
        <taxon>Insecta</taxon>
        <taxon>Pterygota</taxon>
        <taxon>Neoptera</taxon>
        <taxon>Endopterygota</taxon>
        <taxon>Coleoptera</taxon>
        <taxon>Polyphaga</taxon>
        <taxon>Elateriformia</taxon>
        <taxon>Elateroidea</taxon>
        <taxon>Elateridae</taxon>
        <taxon>Agrypninae</taxon>
        <taxon>Pyrophorini</taxon>
        <taxon>Ignelater</taxon>
    </lineage>
</organism>
<name>A0A8K0C7J1_IGNLU</name>
<evidence type="ECO:0000313" key="1">
    <source>
        <dbReference type="EMBL" id="KAF2880277.1"/>
    </source>
</evidence>
<comment type="caution">
    <text evidence="1">The sequence shown here is derived from an EMBL/GenBank/DDBJ whole genome shotgun (WGS) entry which is preliminary data.</text>
</comment>
<accession>A0A8K0C7J1</accession>
<evidence type="ECO:0000313" key="2">
    <source>
        <dbReference type="Proteomes" id="UP000801492"/>
    </source>
</evidence>
<proteinExistence type="predicted"/>
<dbReference type="Proteomes" id="UP000801492">
    <property type="component" value="Unassembled WGS sequence"/>
</dbReference>
<protein>
    <submittedName>
        <fullName evidence="1">Uncharacterized protein</fullName>
    </submittedName>
</protein>
<dbReference type="AlphaFoldDB" id="A0A8K0C7J1"/>
<gene>
    <name evidence="1" type="ORF">ILUMI_25900</name>
</gene>
<dbReference type="OrthoDB" id="6780578at2759"/>
<reference evidence="1" key="1">
    <citation type="submission" date="2019-08" db="EMBL/GenBank/DDBJ databases">
        <title>The genome of the North American firefly Photinus pyralis.</title>
        <authorList>
            <consortium name="Photinus pyralis genome working group"/>
            <person name="Fallon T.R."/>
            <person name="Sander Lower S.E."/>
            <person name="Weng J.-K."/>
        </authorList>
    </citation>
    <scope>NUCLEOTIDE SEQUENCE</scope>
    <source>
        <strain evidence="1">TRF0915ILg1</strain>
        <tissue evidence="1">Whole body</tissue>
    </source>
</reference>
<sequence>MSPDGTTEDQIDHLPIDKKSATSILDMRTRTRACCGSDQFLVQARFTYRINSKTQQKRHRQEKLDIDKLKEPSYQKRLEEEVERKLAEENNRNSSIEVKWNSLIKTSSHRSRGYKPHIALCRNATVGIIYDKQELKTTWKNYFENLLNRETNNENENIVVNQLQEEIPVDPPTINEGQNAISALRNGKAPGIDNMPSELLKLDSGNLLKAIHTLIEKIWNEEYIPSDWNRSIICPAWVLTQKHANAINIFEGKIPKKVLGFELYQYYKDPLLSEYIRIQRLQWARYVARMGEKSHINRRMRAPRPKGRPMKKIGR</sequence>
<keyword evidence="2" id="KW-1185">Reference proteome</keyword>
<dbReference type="EMBL" id="VTPC01090990">
    <property type="protein sequence ID" value="KAF2880277.1"/>
    <property type="molecule type" value="Genomic_DNA"/>
</dbReference>